<organism evidence="1">
    <name type="scientific">Arundo donax</name>
    <name type="common">Giant reed</name>
    <name type="synonym">Donax arundinaceus</name>
    <dbReference type="NCBI Taxonomy" id="35708"/>
    <lineage>
        <taxon>Eukaryota</taxon>
        <taxon>Viridiplantae</taxon>
        <taxon>Streptophyta</taxon>
        <taxon>Embryophyta</taxon>
        <taxon>Tracheophyta</taxon>
        <taxon>Spermatophyta</taxon>
        <taxon>Magnoliopsida</taxon>
        <taxon>Liliopsida</taxon>
        <taxon>Poales</taxon>
        <taxon>Poaceae</taxon>
        <taxon>PACMAD clade</taxon>
        <taxon>Arundinoideae</taxon>
        <taxon>Arundineae</taxon>
        <taxon>Arundo</taxon>
    </lineage>
</organism>
<accession>A0A0A9HUP2</accession>
<dbReference type="EMBL" id="GBRH01158337">
    <property type="protein sequence ID" value="JAE39559.1"/>
    <property type="molecule type" value="Transcribed_RNA"/>
</dbReference>
<reference evidence="1" key="1">
    <citation type="submission" date="2014-09" db="EMBL/GenBank/DDBJ databases">
        <authorList>
            <person name="Magalhaes I.L.F."/>
            <person name="Oliveira U."/>
            <person name="Santos F.R."/>
            <person name="Vidigal T.H.D.A."/>
            <person name="Brescovit A.D."/>
            <person name="Santos A.J."/>
        </authorList>
    </citation>
    <scope>NUCLEOTIDE SEQUENCE</scope>
    <source>
        <tissue evidence="1">Shoot tissue taken approximately 20 cm above the soil surface</tissue>
    </source>
</reference>
<evidence type="ECO:0000313" key="1">
    <source>
        <dbReference type="EMBL" id="JAE39559.1"/>
    </source>
</evidence>
<dbReference type="AlphaFoldDB" id="A0A0A9HUP2"/>
<proteinExistence type="predicted"/>
<name>A0A0A9HUP2_ARUDO</name>
<reference evidence="1" key="2">
    <citation type="journal article" date="2015" name="Data Brief">
        <title>Shoot transcriptome of the giant reed, Arundo donax.</title>
        <authorList>
            <person name="Barrero R.A."/>
            <person name="Guerrero F.D."/>
            <person name="Moolhuijzen P."/>
            <person name="Goolsby J.A."/>
            <person name="Tidwell J."/>
            <person name="Bellgard S.E."/>
            <person name="Bellgard M.I."/>
        </authorList>
    </citation>
    <scope>NUCLEOTIDE SEQUENCE</scope>
    <source>
        <tissue evidence="1">Shoot tissue taken approximately 20 cm above the soil surface</tissue>
    </source>
</reference>
<protein>
    <submittedName>
        <fullName evidence="1">Uncharacterized protein</fullName>
    </submittedName>
</protein>
<sequence>MMTRGCCRTYAARRQFAEQLACVQWERAVGAAGLDGWRDMSRRMGVCGDGEGDPDRSWRLRWRSRW</sequence>